<dbReference type="EMBL" id="GL348713">
    <property type="protein sequence ID" value="EFH70263.1"/>
    <property type="molecule type" value="Genomic_DNA"/>
</dbReference>
<sequence>MSTRLGEIRFFFIVLLFVRASEALNRWPPGGIENARAAHYVAGCPYQEEIKIGILWLPNQREGQIRILCCGLVTQRNGIESFGSRKPSLVLHLSLGWQSEIDFRQEFGCENGDMVRLAFSAESLMRPEITCFFACPYSFMVWLGFVGDLLQTEPDPDWNGTIFRGCSHIHLRVTITFSSGWLFKQHYITYELWREKNERRHNKHYRTHNQLACTTEKTDTVANHVSEIL</sequence>
<name>D7KPR6_ARALL</name>
<dbReference type="Proteomes" id="UP000008694">
    <property type="component" value="Unassembled WGS sequence"/>
</dbReference>
<evidence type="ECO:0000313" key="2">
    <source>
        <dbReference type="EMBL" id="EFH70263.1"/>
    </source>
</evidence>
<dbReference type="AlphaFoldDB" id="D7KPR6"/>
<keyword evidence="3" id="KW-1185">Reference proteome</keyword>
<dbReference type="HOGENOM" id="CLU_1211224_0_0_1"/>
<gene>
    <name evidence="2" type="ORF">ARALYDRAFT_681594</name>
</gene>
<proteinExistence type="predicted"/>
<reference evidence="3" key="1">
    <citation type="journal article" date="2011" name="Nat. Genet.">
        <title>The Arabidopsis lyrata genome sequence and the basis of rapid genome size change.</title>
        <authorList>
            <person name="Hu T.T."/>
            <person name="Pattyn P."/>
            <person name="Bakker E.G."/>
            <person name="Cao J."/>
            <person name="Cheng J.-F."/>
            <person name="Clark R.M."/>
            <person name="Fahlgren N."/>
            <person name="Fawcett J.A."/>
            <person name="Grimwood J."/>
            <person name="Gundlach H."/>
            <person name="Haberer G."/>
            <person name="Hollister J.D."/>
            <person name="Ossowski S."/>
            <person name="Ottilar R.P."/>
            <person name="Salamov A.A."/>
            <person name="Schneeberger K."/>
            <person name="Spannagl M."/>
            <person name="Wang X."/>
            <person name="Yang L."/>
            <person name="Nasrallah M.E."/>
            <person name="Bergelson J."/>
            <person name="Carrington J.C."/>
            <person name="Gaut B.S."/>
            <person name="Schmutz J."/>
            <person name="Mayer K.F.X."/>
            <person name="Van de Peer Y."/>
            <person name="Grigoriev I.V."/>
            <person name="Nordborg M."/>
            <person name="Weigel D."/>
            <person name="Guo Y.-L."/>
        </authorList>
    </citation>
    <scope>NUCLEOTIDE SEQUENCE [LARGE SCALE GENOMIC DNA]</scope>
    <source>
        <strain evidence="3">cv. MN47</strain>
    </source>
</reference>
<feature type="chain" id="PRO_5003100941" evidence="1">
    <location>
        <begin position="24"/>
        <end position="229"/>
    </location>
</feature>
<evidence type="ECO:0000313" key="3">
    <source>
        <dbReference type="Proteomes" id="UP000008694"/>
    </source>
</evidence>
<keyword evidence="1" id="KW-0732">Signal</keyword>
<protein>
    <submittedName>
        <fullName evidence="2">Predicted protein</fullName>
    </submittedName>
</protein>
<feature type="signal peptide" evidence="1">
    <location>
        <begin position="1"/>
        <end position="23"/>
    </location>
</feature>
<organism evidence="3">
    <name type="scientific">Arabidopsis lyrata subsp. lyrata</name>
    <name type="common">Lyre-leaved rock-cress</name>
    <dbReference type="NCBI Taxonomy" id="81972"/>
    <lineage>
        <taxon>Eukaryota</taxon>
        <taxon>Viridiplantae</taxon>
        <taxon>Streptophyta</taxon>
        <taxon>Embryophyta</taxon>
        <taxon>Tracheophyta</taxon>
        <taxon>Spermatophyta</taxon>
        <taxon>Magnoliopsida</taxon>
        <taxon>eudicotyledons</taxon>
        <taxon>Gunneridae</taxon>
        <taxon>Pentapetalae</taxon>
        <taxon>rosids</taxon>
        <taxon>malvids</taxon>
        <taxon>Brassicales</taxon>
        <taxon>Brassicaceae</taxon>
        <taxon>Camelineae</taxon>
        <taxon>Arabidopsis</taxon>
    </lineage>
</organism>
<accession>D7KPR6</accession>
<dbReference type="Gramene" id="Al_scaffold_0001_3917">
    <property type="protein sequence ID" value="Al_scaffold_0001_3917"/>
    <property type="gene ID" value="Al_scaffold_0001_3917"/>
</dbReference>
<evidence type="ECO:0000256" key="1">
    <source>
        <dbReference type="SAM" id="SignalP"/>
    </source>
</evidence>